<keyword evidence="2" id="KW-0732">Signal</keyword>
<dbReference type="PANTHER" id="PTHR38593">
    <property type="entry name" value="BLR2558 PROTEIN"/>
    <property type="match status" value="1"/>
</dbReference>
<feature type="compositionally biased region" description="Gly residues" evidence="1">
    <location>
        <begin position="46"/>
        <end position="76"/>
    </location>
</feature>
<evidence type="ECO:0000313" key="4">
    <source>
        <dbReference type="EMBL" id="ALJ01279.1"/>
    </source>
</evidence>
<dbReference type="EMBL" id="CP012643">
    <property type="protein sequence ID" value="ALJ01279.1"/>
    <property type="molecule type" value="Genomic_DNA"/>
</dbReference>
<dbReference type="PROSITE" id="PS51257">
    <property type="entry name" value="PROKAR_LIPOPROTEIN"/>
    <property type="match status" value="1"/>
</dbReference>
<dbReference type="InterPro" id="IPR025419">
    <property type="entry name" value="DUF4142"/>
</dbReference>
<evidence type="ECO:0000256" key="2">
    <source>
        <dbReference type="SAM" id="SignalP"/>
    </source>
</evidence>
<evidence type="ECO:0000259" key="3">
    <source>
        <dbReference type="Pfam" id="PF13628"/>
    </source>
</evidence>
<dbReference type="PANTHER" id="PTHR38593:SF1">
    <property type="entry name" value="BLR2558 PROTEIN"/>
    <property type="match status" value="1"/>
</dbReference>
<proteinExistence type="predicted"/>
<keyword evidence="5" id="KW-1185">Reference proteome</keyword>
<feature type="domain" description="DUF4142" evidence="3">
    <location>
        <begin position="149"/>
        <end position="283"/>
    </location>
</feature>
<sequence length="289" mass="28774">MRKVMSMLVTGAMLAGTACTSTNTGSGTTGTTAGSTSTSNARTGTTTGGGTTMGSGTTTGGTTTGGMGTTTGGGSTTGTTTGMGTTGTTTGGTTGTTGGTTGGTTTGTTGGATGTTTGGGTTGTMGGGTTGTTAGGATAGTTMDMTNMTDAMFMMTAASSNMFEIQAGKLATQSASSPEVKKFAQMMVDHHTRASKEQMTLATQMKITLPKTLMPPHQALMDKLQGKTGKAFDEDYMDVMETAHKMDIAMFTMKSTNAETPSVKALAAKTLPMLKTHQEQATKIEDMVD</sequence>
<dbReference type="InterPro" id="IPR012347">
    <property type="entry name" value="Ferritin-like"/>
</dbReference>
<feature type="compositionally biased region" description="Low complexity" evidence="1">
    <location>
        <begin position="18"/>
        <end position="45"/>
    </location>
</feature>
<dbReference type="PATRIC" id="fig|512763.3.peg.1496"/>
<organism evidence="4 5">
    <name type="scientific">Rufibacter tibetensis</name>
    <dbReference type="NCBI Taxonomy" id="512763"/>
    <lineage>
        <taxon>Bacteria</taxon>
        <taxon>Pseudomonadati</taxon>
        <taxon>Bacteroidota</taxon>
        <taxon>Cytophagia</taxon>
        <taxon>Cytophagales</taxon>
        <taxon>Hymenobacteraceae</taxon>
        <taxon>Rufibacter</taxon>
    </lineage>
</organism>
<protein>
    <recommendedName>
        <fullName evidence="3">DUF4142 domain-containing protein</fullName>
    </recommendedName>
</protein>
<reference evidence="4 5" key="1">
    <citation type="submission" date="2015-08" db="EMBL/GenBank/DDBJ databases">
        <title>Complete genome sequence of Rufibacter tibetensis strain 1351t, a radiation-resistant bacterium from tibet plateau.</title>
        <authorList>
            <person name="Dai J."/>
        </authorList>
    </citation>
    <scope>NUCLEOTIDE SEQUENCE [LARGE SCALE GENOMIC DNA]</scope>
    <source>
        <strain evidence="4 5">1351</strain>
    </source>
</reference>
<dbReference type="AlphaFoldDB" id="A0A0P0C854"/>
<feature type="compositionally biased region" description="Gly residues" evidence="1">
    <location>
        <begin position="89"/>
        <end position="138"/>
    </location>
</feature>
<dbReference type="Proteomes" id="UP000061382">
    <property type="component" value="Chromosome"/>
</dbReference>
<name>A0A0P0C854_9BACT</name>
<evidence type="ECO:0000256" key="1">
    <source>
        <dbReference type="SAM" id="MobiDB-lite"/>
    </source>
</evidence>
<gene>
    <name evidence="4" type="ORF">DC20_06765</name>
</gene>
<dbReference type="Pfam" id="PF13628">
    <property type="entry name" value="DUF4142"/>
    <property type="match status" value="1"/>
</dbReference>
<feature type="chain" id="PRO_5006042461" description="DUF4142 domain-containing protein" evidence="2">
    <location>
        <begin position="21"/>
        <end position="289"/>
    </location>
</feature>
<accession>A0A0P0C854</accession>
<dbReference type="STRING" id="512763.DC20_06765"/>
<dbReference type="OrthoDB" id="883203at2"/>
<feature type="signal peptide" evidence="2">
    <location>
        <begin position="1"/>
        <end position="20"/>
    </location>
</feature>
<feature type="region of interest" description="Disordered" evidence="1">
    <location>
        <begin position="18"/>
        <end position="138"/>
    </location>
</feature>
<dbReference type="Gene3D" id="1.20.1260.10">
    <property type="match status" value="1"/>
</dbReference>
<evidence type="ECO:0000313" key="5">
    <source>
        <dbReference type="Proteomes" id="UP000061382"/>
    </source>
</evidence>
<dbReference type="KEGG" id="rti:DC20_06765"/>
<feature type="compositionally biased region" description="Low complexity" evidence="1">
    <location>
        <begin position="77"/>
        <end position="88"/>
    </location>
</feature>